<dbReference type="Pfam" id="PF03798">
    <property type="entry name" value="TRAM_LAG1_CLN8"/>
    <property type="match status" value="1"/>
</dbReference>
<evidence type="ECO:0000256" key="3">
    <source>
        <dbReference type="ARBA" id="ARBA00022679"/>
    </source>
</evidence>
<keyword evidence="5" id="KW-0256">Endoplasmic reticulum</keyword>
<feature type="transmembrane region" description="Helical" evidence="11">
    <location>
        <begin position="126"/>
        <end position="143"/>
    </location>
</feature>
<keyword evidence="3 13" id="KW-0808">Transferase</keyword>
<gene>
    <name evidence="13" type="ORF">PISL3812_07984</name>
</gene>
<sequence length="545" mass="63268">MAMATSREPGPSAQSLRYREIDDNARGSELPSRRASVKNDRQQIFSKRRTKSRSLVRRWKRFALKHTWTIPLILLSVFVLFYAINPTESNLIHHFIFLSYKQQTANIGSDSAIVTPPKYGKGPWDIAFVIFYTIFLSFTREFIMQELLRPIAHLCGIASRAKQARFMEQMYTAIYFGFMGPAGLYVMRQTPVWYFNASGMYDSFPHRALQAEFKFYYLFQAAYWAQQAIVMLLGLEKPRKDYKELVAHHIVTLALIGLSYRFHFTYMGIAVYLTHDISDFFLAVSKSLHYLDASLTVPFYGISLGSWVYLRNYLNIRIIVSLFFEFQTVGPYELNWEMQQYKCWISNIITFVLLASLQALNLFWLYLVLDKKSLGTQSFTKEKKKYKAQGELIMAGVTEESPPAVEKGDGDDPEYIQLSPADEKLENEIDFGVKEIKKLQDKKESRLHEYAQDNANTKTLNLAKSDLTLLMKCLIKDMKEFDTFISSKKQELLKKCELFSNKEYADRYVKPSIHDVSKTPNKTWDLINRLGLVTVTGEYVVSMYR</sequence>
<feature type="transmembrane region" description="Helical" evidence="11">
    <location>
        <begin position="348"/>
        <end position="369"/>
    </location>
</feature>
<dbReference type="EMBL" id="CVMT01000008">
    <property type="protein sequence ID" value="CRG90937.1"/>
    <property type="molecule type" value="Genomic_DNA"/>
</dbReference>
<dbReference type="GO" id="GO:0005789">
    <property type="term" value="C:endoplasmic reticulum membrane"/>
    <property type="evidence" value="ECO:0007669"/>
    <property type="project" value="UniProtKB-SubCell"/>
</dbReference>
<evidence type="ECO:0000256" key="5">
    <source>
        <dbReference type="ARBA" id="ARBA00022824"/>
    </source>
</evidence>
<dbReference type="OMA" id="FYLATWI"/>
<evidence type="ECO:0000256" key="1">
    <source>
        <dbReference type="ARBA" id="ARBA00004477"/>
    </source>
</evidence>
<feature type="transmembrane region" description="Helical" evidence="11">
    <location>
        <begin position="170"/>
        <end position="195"/>
    </location>
</feature>
<keyword evidence="13" id="KW-0012">Acyltransferase</keyword>
<comment type="similarity">
    <text evidence="2">Belongs to the sphingosine N-acyltransferase family.</text>
</comment>
<keyword evidence="6 11" id="KW-1133">Transmembrane helix</keyword>
<dbReference type="OrthoDB" id="3053196at2759"/>
<name>A0A0U1M5X7_TALIS</name>
<evidence type="ECO:0000256" key="9">
    <source>
        <dbReference type="PROSITE-ProRule" id="PRU00205"/>
    </source>
</evidence>
<evidence type="ECO:0000313" key="14">
    <source>
        <dbReference type="Proteomes" id="UP000054383"/>
    </source>
</evidence>
<protein>
    <submittedName>
        <fullName evidence="13">Sphingosine N-acyltransferase lac1</fullName>
    </submittedName>
</protein>
<feature type="transmembrane region" description="Helical" evidence="11">
    <location>
        <begin position="62"/>
        <end position="84"/>
    </location>
</feature>
<dbReference type="PANTHER" id="PTHR12560:SF11">
    <property type="entry name" value="CERAMIDE SYNTHASE LAC1-RELATED"/>
    <property type="match status" value="1"/>
</dbReference>
<feature type="domain" description="TLC" evidence="12">
    <location>
        <begin position="161"/>
        <end position="377"/>
    </location>
</feature>
<evidence type="ECO:0000256" key="2">
    <source>
        <dbReference type="ARBA" id="ARBA00009808"/>
    </source>
</evidence>
<evidence type="ECO:0000256" key="11">
    <source>
        <dbReference type="SAM" id="Phobius"/>
    </source>
</evidence>
<feature type="compositionally biased region" description="Basic and acidic residues" evidence="10">
    <location>
        <begin position="17"/>
        <end position="26"/>
    </location>
</feature>
<evidence type="ECO:0000256" key="8">
    <source>
        <dbReference type="ARBA" id="ARBA00023180"/>
    </source>
</evidence>
<dbReference type="SMART" id="SM00724">
    <property type="entry name" value="TLC"/>
    <property type="match status" value="1"/>
</dbReference>
<evidence type="ECO:0000256" key="7">
    <source>
        <dbReference type="ARBA" id="ARBA00023136"/>
    </source>
</evidence>
<evidence type="ECO:0000256" key="10">
    <source>
        <dbReference type="SAM" id="MobiDB-lite"/>
    </source>
</evidence>
<keyword evidence="14" id="KW-1185">Reference proteome</keyword>
<evidence type="ECO:0000256" key="4">
    <source>
        <dbReference type="ARBA" id="ARBA00022692"/>
    </source>
</evidence>
<dbReference type="STRING" id="28573.A0A0U1M5X7"/>
<feature type="region of interest" description="Disordered" evidence="10">
    <location>
        <begin position="1"/>
        <end position="43"/>
    </location>
</feature>
<accession>A0A0U1M5X7</accession>
<evidence type="ECO:0000259" key="12">
    <source>
        <dbReference type="PROSITE" id="PS50922"/>
    </source>
</evidence>
<organism evidence="13 14">
    <name type="scientific">Talaromyces islandicus</name>
    <name type="common">Penicillium islandicum</name>
    <dbReference type="NCBI Taxonomy" id="28573"/>
    <lineage>
        <taxon>Eukaryota</taxon>
        <taxon>Fungi</taxon>
        <taxon>Dikarya</taxon>
        <taxon>Ascomycota</taxon>
        <taxon>Pezizomycotina</taxon>
        <taxon>Eurotiomycetes</taxon>
        <taxon>Eurotiomycetidae</taxon>
        <taxon>Eurotiales</taxon>
        <taxon>Trichocomaceae</taxon>
        <taxon>Talaromyces</taxon>
        <taxon>Talaromyces sect. Islandici</taxon>
    </lineage>
</organism>
<dbReference type="GO" id="GO:0046513">
    <property type="term" value="P:ceramide biosynthetic process"/>
    <property type="evidence" value="ECO:0007669"/>
    <property type="project" value="InterPro"/>
</dbReference>
<keyword evidence="7 9" id="KW-0472">Membrane</keyword>
<dbReference type="InterPro" id="IPR016439">
    <property type="entry name" value="Lag1/Lac1-like"/>
</dbReference>
<proteinExistence type="inferred from homology"/>
<evidence type="ECO:0000256" key="6">
    <source>
        <dbReference type="ARBA" id="ARBA00022989"/>
    </source>
</evidence>
<dbReference type="PANTHER" id="PTHR12560">
    <property type="entry name" value="LONGEVITY ASSURANCE FACTOR 1 LAG1"/>
    <property type="match status" value="1"/>
</dbReference>
<evidence type="ECO:0000313" key="13">
    <source>
        <dbReference type="EMBL" id="CRG90937.1"/>
    </source>
</evidence>
<dbReference type="PROSITE" id="PS50922">
    <property type="entry name" value="TLC"/>
    <property type="match status" value="1"/>
</dbReference>
<dbReference type="InterPro" id="IPR006634">
    <property type="entry name" value="TLC-dom"/>
</dbReference>
<dbReference type="Proteomes" id="UP000054383">
    <property type="component" value="Unassembled WGS sequence"/>
</dbReference>
<keyword evidence="8" id="KW-0325">Glycoprotein</keyword>
<feature type="transmembrane region" description="Helical" evidence="11">
    <location>
        <begin position="293"/>
        <end position="310"/>
    </location>
</feature>
<feature type="transmembrane region" description="Helical" evidence="11">
    <location>
        <begin position="215"/>
        <end position="235"/>
    </location>
</feature>
<comment type="subcellular location">
    <subcellularLocation>
        <location evidence="1">Endoplasmic reticulum membrane</location>
        <topology evidence="1">Multi-pass membrane protein</topology>
    </subcellularLocation>
</comment>
<dbReference type="AlphaFoldDB" id="A0A0U1M5X7"/>
<feature type="transmembrane region" description="Helical" evidence="11">
    <location>
        <begin position="247"/>
        <end position="273"/>
    </location>
</feature>
<dbReference type="GO" id="GO:0050291">
    <property type="term" value="F:sphingosine N-acyltransferase activity"/>
    <property type="evidence" value="ECO:0007669"/>
    <property type="project" value="InterPro"/>
</dbReference>
<keyword evidence="4 9" id="KW-0812">Transmembrane</keyword>
<reference evidence="13 14" key="1">
    <citation type="submission" date="2015-04" db="EMBL/GenBank/DDBJ databases">
        <authorList>
            <person name="Syromyatnikov M.Y."/>
            <person name="Popov V.N."/>
        </authorList>
    </citation>
    <scope>NUCLEOTIDE SEQUENCE [LARGE SCALE GENOMIC DNA]</scope>
    <source>
        <strain evidence="13">WF-38-12</strain>
    </source>
</reference>